<organism evidence="2 3">
    <name type="scientific">Panagrellus redivivus</name>
    <name type="common">Microworm</name>
    <dbReference type="NCBI Taxonomy" id="6233"/>
    <lineage>
        <taxon>Eukaryota</taxon>
        <taxon>Metazoa</taxon>
        <taxon>Ecdysozoa</taxon>
        <taxon>Nematoda</taxon>
        <taxon>Chromadorea</taxon>
        <taxon>Rhabditida</taxon>
        <taxon>Tylenchina</taxon>
        <taxon>Panagrolaimomorpha</taxon>
        <taxon>Panagrolaimoidea</taxon>
        <taxon>Panagrolaimidae</taxon>
        <taxon>Panagrellus</taxon>
    </lineage>
</organism>
<dbReference type="Gene3D" id="1.25.40.10">
    <property type="entry name" value="Tetratricopeptide repeat domain"/>
    <property type="match status" value="1"/>
</dbReference>
<proteinExistence type="predicted"/>
<dbReference type="Proteomes" id="UP000492821">
    <property type="component" value="Unassembled WGS sequence"/>
</dbReference>
<dbReference type="GO" id="GO:0005876">
    <property type="term" value="C:spindle microtubule"/>
    <property type="evidence" value="ECO:0007669"/>
    <property type="project" value="TreeGrafter"/>
</dbReference>
<feature type="compositionally biased region" description="Acidic residues" evidence="1">
    <location>
        <begin position="246"/>
        <end position="265"/>
    </location>
</feature>
<dbReference type="Pfam" id="PF21033">
    <property type="entry name" value="RMD1-3"/>
    <property type="match status" value="1"/>
</dbReference>
<name>A0A7E4VTN5_PANRE</name>
<dbReference type="GO" id="GO:0008017">
    <property type="term" value="F:microtubule binding"/>
    <property type="evidence" value="ECO:0007669"/>
    <property type="project" value="TreeGrafter"/>
</dbReference>
<sequence length="265" mass="29660">MSEGPTDEKTGIDFTEVDYFINEYSGQNAYEGLLLLKDDSNKDDVGLNYRLANACYILANCSKEWEQRKAYLLEGYGYIKTAYANEPTNTEVLHWAPIITGSLSENCTATKERIQFGHEFKKYIDQAISLLPPEFALLHMRGRFRYEVASLSFVERNLAMLFFGTPPSASYKEALEDLLAAENMDPGAIDNMLYIGKTYHALGDAKNARKWLTKVTKKESCDCVDTEQIEEAHTLLGKLPSPTPEELADDSDCDTAEGIGGEESD</sequence>
<accession>A0A7E4VTN5</accession>
<reference evidence="3" key="2">
    <citation type="submission" date="2020-10" db="UniProtKB">
        <authorList>
            <consortium name="WormBaseParasite"/>
        </authorList>
    </citation>
    <scope>IDENTIFICATION</scope>
</reference>
<reference evidence="2" key="1">
    <citation type="journal article" date="2013" name="Genetics">
        <title>The draft genome and transcriptome of Panagrellus redivivus are shaped by the harsh demands of a free-living lifestyle.</title>
        <authorList>
            <person name="Srinivasan J."/>
            <person name="Dillman A.R."/>
            <person name="Macchietto M.G."/>
            <person name="Heikkinen L."/>
            <person name="Lakso M."/>
            <person name="Fracchia K.M."/>
            <person name="Antoshechkin I."/>
            <person name="Mortazavi A."/>
            <person name="Wong G."/>
            <person name="Sternberg P.W."/>
        </authorList>
    </citation>
    <scope>NUCLEOTIDE SEQUENCE [LARGE SCALE GENOMIC DNA]</scope>
    <source>
        <strain evidence="2">MT8872</strain>
    </source>
</reference>
<dbReference type="GO" id="GO:0005739">
    <property type="term" value="C:mitochondrion"/>
    <property type="evidence" value="ECO:0007669"/>
    <property type="project" value="TreeGrafter"/>
</dbReference>
<keyword evidence="2" id="KW-1185">Reference proteome</keyword>
<feature type="region of interest" description="Disordered" evidence="1">
    <location>
        <begin position="234"/>
        <end position="265"/>
    </location>
</feature>
<dbReference type="InterPro" id="IPR049039">
    <property type="entry name" value="RMD1-3_a_helical_rpt"/>
</dbReference>
<dbReference type="InterPro" id="IPR011990">
    <property type="entry name" value="TPR-like_helical_dom_sf"/>
</dbReference>
<dbReference type="GO" id="GO:0097431">
    <property type="term" value="C:mitotic spindle pole"/>
    <property type="evidence" value="ECO:0007669"/>
    <property type="project" value="TreeGrafter"/>
</dbReference>
<evidence type="ECO:0000313" key="2">
    <source>
        <dbReference type="Proteomes" id="UP000492821"/>
    </source>
</evidence>
<dbReference type="AlphaFoldDB" id="A0A7E4VTN5"/>
<evidence type="ECO:0000256" key="1">
    <source>
        <dbReference type="SAM" id="MobiDB-lite"/>
    </source>
</evidence>
<dbReference type="SUPFAM" id="SSF48452">
    <property type="entry name" value="TPR-like"/>
    <property type="match status" value="1"/>
</dbReference>
<protein>
    <submittedName>
        <fullName evidence="3">TPR_REGION domain-containing protein</fullName>
    </submittedName>
</protein>
<dbReference type="WBParaSite" id="Pan_g2643.t1">
    <property type="protein sequence ID" value="Pan_g2643.t1"/>
    <property type="gene ID" value="Pan_g2643"/>
</dbReference>
<evidence type="ECO:0000313" key="3">
    <source>
        <dbReference type="WBParaSite" id="Pan_g2643.t1"/>
    </source>
</evidence>
<dbReference type="PANTHER" id="PTHR16056:SF36">
    <property type="entry name" value="TETRATRICOPEPTIDE REPEAT PROTEIN"/>
    <property type="match status" value="1"/>
</dbReference>
<dbReference type="PANTHER" id="PTHR16056">
    <property type="entry name" value="REGULATOR OF MICROTUBULE DYNAMICS PROTEIN"/>
    <property type="match status" value="1"/>
</dbReference>